<evidence type="ECO:0000313" key="2">
    <source>
        <dbReference type="Proteomes" id="UP001519287"/>
    </source>
</evidence>
<organism evidence="1 2">
    <name type="scientific">Paenibacillus eucommiae</name>
    <dbReference type="NCBI Taxonomy" id="1355755"/>
    <lineage>
        <taxon>Bacteria</taxon>
        <taxon>Bacillati</taxon>
        <taxon>Bacillota</taxon>
        <taxon>Bacilli</taxon>
        <taxon>Bacillales</taxon>
        <taxon>Paenibacillaceae</taxon>
        <taxon>Paenibacillus</taxon>
    </lineage>
</organism>
<dbReference type="Pfam" id="PF26325">
    <property type="entry name" value="YhjD"/>
    <property type="match status" value="1"/>
</dbReference>
<accession>A0ABS4J767</accession>
<gene>
    <name evidence="1" type="ORF">J2Z66_007297</name>
</gene>
<protein>
    <submittedName>
        <fullName evidence="1">Uncharacterized protein</fullName>
    </submittedName>
</protein>
<proteinExistence type="predicted"/>
<reference evidence="1 2" key="1">
    <citation type="submission" date="2021-03" db="EMBL/GenBank/DDBJ databases">
        <title>Genomic Encyclopedia of Type Strains, Phase IV (KMG-IV): sequencing the most valuable type-strain genomes for metagenomic binning, comparative biology and taxonomic classification.</title>
        <authorList>
            <person name="Goeker M."/>
        </authorList>
    </citation>
    <scope>NUCLEOTIDE SEQUENCE [LARGE SCALE GENOMIC DNA]</scope>
    <source>
        <strain evidence="1 2">DSM 26048</strain>
    </source>
</reference>
<dbReference type="RefSeq" id="WP_209977444.1">
    <property type="nucleotide sequence ID" value="NZ_JAGGLB010000037.1"/>
</dbReference>
<name>A0ABS4J767_9BACL</name>
<sequence>MSSNPRIETEEDLQLVKEFVLLPILLDMLERDINRLKSCSDGVIFNHVIFYLREVDHSILLETQQVKASMRKRDVKILSTETNALGIEIDYKVRGYNHHFKMLRSLVKAELMTMLMNLGRRRLP</sequence>
<keyword evidence="2" id="KW-1185">Reference proteome</keyword>
<dbReference type="EMBL" id="JAGGLB010000037">
    <property type="protein sequence ID" value="MBP1995655.1"/>
    <property type="molecule type" value="Genomic_DNA"/>
</dbReference>
<dbReference type="Proteomes" id="UP001519287">
    <property type="component" value="Unassembled WGS sequence"/>
</dbReference>
<dbReference type="InterPro" id="IPR058600">
    <property type="entry name" value="YhjD-like"/>
</dbReference>
<comment type="caution">
    <text evidence="1">The sequence shown here is derived from an EMBL/GenBank/DDBJ whole genome shotgun (WGS) entry which is preliminary data.</text>
</comment>
<evidence type="ECO:0000313" key="1">
    <source>
        <dbReference type="EMBL" id="MBP1995655.1"/>
    </source>
</evidence>